<gene>
    <name evidence="1" type="ORF">HID58_043292</name>
</gene>
<comment type="caution">
    <text evidence="1">The sequence shown here is derived from an EMBL/GenBank/DDBJ whole genome shotgun (WGS) entry which is preliminary data.</text>
</comment>
<keyword evidence="2" id="KW-1185">Reference proteome</keyword>
<reference evidence="1 2" key="1">
    <citation type="submission" date="2021-05" db="EMBL/GenBank/DDBJ databases">
        <title>Genome Assembly of Synthetic Allotetraploid Brassica napus Reveals Homoeologous Exchanges between Subgenomes.</title>
        <authorList>
            <person name="Davis J.T."/>
        </authorList>
    </citation>
    <scope>NUCLEOTIDE SEQUENCE [LARGE SCALE GENOMIC DNA]</scope>
    <source>
        <strain evidence="2">cv. Da-Ae</strain>
        <tissue evidence="1">Seedling</tissue>
    </source>
</reference>
<feature type="non-terminal residue" evidence="1">
    <location>
        <position position="1"/>
    </location>
</feature>
<protein>
    <submittedName>
        <fullName evidence="1">Uncharacterized protein</fullName>
    </submittedName>
</protein>
<organism evidence="1 2">
    <name type="scientific">Brassica napus</name>
    <name type="common">Rape</name>
    <dbReference type="NCBI Taxonomy" id="3708"/>
    <lineage>
        <taxon>Eukaryota</taxon>
        <taxon>Viridiplantae</taxon>
        <taxon>Streptophyta</taxon>
        <taxon>Embryophyta</taxon>
        <taxon>Tracheophyta</taxon>
        <taxon>Spermatophyta</taxon>
        <taxon>Magnoliopsida</taxon>
        <taxon>eudicotyledons</taxon>
        <taxon>Gunneridae</taxon>
        <taxon>Pentapetalae</taxon>
        <taxon>rosids</taxon>
        <taxon>malvids</taxon>
        <taxon>Brassicales</taxon>
        <taxon>Brassicaceae</taxon>
        <taxon>Brassiceae</taxon>
        <taxon>Brassica</taxon>
    </lineage>
</organism>
<accession>A0ABQ8BG39</accession>
<evidence type="ECO:0000313" key="1">
    <source>
        <dbReference type="EMBL" id="KAH0903789.1"/>
    </source>
</evidence>
<evidence type="ECO:0000313" key="2">
    <source>
        <dbReference type="Proteomes" id="UP000824890"/>
    </source>
</evidence>
<proteinExistence type="predicted"/>
<name>A0ABQ8BG39_BRANA</name>
<dbReference type="Proteomes" id="UP000824890">
    <property type="component" value="Unassembled WGS sequence"/>
</dbReference>
<dbReference type="EMBL" id="JAGKQM010000011">
    <property type="protein sequence ID" value="KAH0903789.1"/>
    <property type="molecule type" value="Genomic_DNA"/>
</dbReference>
<sequence length="92" mass="10195">PYTMYGKKEIADSTPTFTGRLRSGGPKKIFMWGQKGSTVGSATAPQAIVKDIHLQLRAKLIGLDRDGKVSSPTRVRRQKKTYLSIWFGKVQG</sequence>